<dbReference type="FunFam" id="2.60.40.60:FF:000066">
    <property type="entry name" value="FAT atypical cadherin 1"/>
    <property type="match status" value="1"/>
</dbReference>
<dbReference type="Gene3D" id="2.60.40.60">
    <property type="entry name" value="Cadherins"/>
    <property type="match status" value="34"/>
</dbReference>
<evidence type="ECO:0000256" key="11">
    <source>
        <dbReference type="ARBA" id="ARBA00023180"/>
    </source>
</evidence>
<feature type="domain" description="Cadherin" evidence="16">
    <location>
        <begin position="2155"/>
        <end position="2255"/>
    </location>
</feature>
<dbReference type="GO" id="GO:0008013">
    <property type="term" value="F:beta-catenin binding"/>
    <property type="evidence" value="ECO:0007669"/>
    <property type="project" value="TreeGrafter"/>
</dbReference>
<feature type="domain" description="Cadherin" evidence="16">
    <location>
        <begin position="1946"/>
        <end position="2052"/>
    </location>
</feature>
<feature type="domain" description="Cadherin" evidence="16">
    <location>
        <begin position="281"/>
        <end position="379"/>
    </location>
</feature>
<comment type="subcellular location">
    <subcellularLocation>
        <location evidence="1">Cell membrane</location>
        <topology evidence="1">Single-pass type I membrane protein</topology>
    </subcellularLocation>
</comment>
<dbReference type="GO" id="GO:0016477">
    <property type="term" value="P:cell migration"/>
    <property type="evidence" value="ECO:0007669"/>
    <property type="project" value="TreeGrafter"/>
</dbReference>
<feature type="signal peptide" evidence="15">
    <location>
        <begin position="1"/>
        <end position="26"/>
    </location>
</feature>
<keyword evidence="11" id="KW-0325">Glycoprotein</keyword>
<feature type="domain" description="Cadherin" evidence="16">
    <location>
        <begin position="2048"/>
        <end position="2154"/>
    </location>
</feature>
<dbReference type="FunFam" id="2.60.40.60:FF:000059">
    <property type="entry name" value="FAT atypical cadherin 3"/>
    <property type="match status" value="1"/>
</dbReference>
<evidence type="ECO:0000256" key="10">
    <source>
        <dbReference type="ARBA" id="ARBA00023157"/>
    </source>
</evidence>
<dbReference type="EMBL" id="HBUF01358966">
    <property type="protein sequence ID" value="CAG6719514.1"/>
    <property type="molecule type" value="Transcribed_RNA"/>
</dbReference>
<evidence type="ECO:0000256" key="2">
    <source>
        <dbReference type="ARBA" id="ARBA00022536"/>
    </source>
</evidence>
<dbReference type="GO" id="GO:0048513">
    <property type="term" value="P:animal organ development"/>
    <property type="evidence" value="ECO:0007669"/>
    <property type="project" value="UniProtKB-ARBA"/>
</dbReference>
<dbReference type="FunFam" id="2.60.40.60:FF:000032">
    <property type="entry name" value="FAT atypical cadherin 1"/>
    <property type="match status" value="1"/>
</dbReference>
<dbReference type="FunFam" id="2.60.40.60:FF:000037">
    <property type="entry name" value="FAT atypical cadherin 1"/>
    <property type="match status" value="2"/>
</dbReference>
<feature type="domain" description="Cadherin" evidence="16">
    <location>
        <begin position="3083"/>
        <end position="3184"/>
    </location>
</feature>
<dbReference type="EMBL" id="HBUF01358968">
    <property type="protein sequence ID" value="CAG6719520.1"/>
    <property type="molecule type" value="Transcribed_RNA"/>
</dbReference>
<dbReference type="GO" id="GO:0031175">
    <property type="term" value="P:neuron projection development"/>
    <property type="evidence" value="ECO:0007669"/>
    <property type="project" value="TreeGrafter"/>
</dbReference>
<feature type="domain" description="Cadherin" evidence="16">
    <location>
        <begin position="3394"/>
        <end position="3498"/>
    </location>
</feature>
<keyword evidence="3 14" id="KW-0812">Transmembrane</keyword>
<feature type="domain" description="Cadherin" evidence="16">
    <location>
        <begin position="3289"/>
        <end position="3393"/>
    </location>
</feature>
<evidence type="ECO:0000256" key="9">
    <source>
        <dbReference type="ARBA" id="ARBA00023136"/>
    </source>
</evidence>
<feature type="domain" description="Cadherin" evidence="16">
    <location>
        <begin position="487"/>
        <end position="592"/>
    </location>
</feature>
<evidence type="ECO:0000256" key="12">
    <source>
        <dbReference type="PROSITE-ProRule" id="PRU00043"/>
    </source>
</evidence>
<dbReference type="CDD" id="cd11304">
    <property type="entry name" value="Cadherin_repeat"/>
    <property type="match status" value="34"/>
</dbReference>
<dbReference type="InterPro" id="IPR015919">
    <property type="entry name" value="Cadherin-like_sf"/>
</dbReference>
<dbReference type="FunFam" id="2.60.40.60:FF:000033">
    <property type="entry name" value="FAT atypical cadherin 1"/>
    <property type="match status" value="2"/>
</dbReference>
<dbReference type="PRINTS" id="PR00205">
    <property type="entry name" value="CADHERIN"/>
</dbReference>
<feature type="domain" description="Cadherin" evidence="16">
    <location>
        <begin position="601"/>
        <end position="694"/>
    </location>
</feature>
<feature type="domain" description="Cadherin" evidence="16">
    <location>
        <begin position="2470"/>
        <end position="2571"/>
    </location>
</feature>
<feature type="region of interest" description="Disordered" evidence="13">
    <location>
        <begin position="4046"/>
        <end position="4097"/>
    </location>
</feature>
<dbReference type="GO" id="GO:0030855">
    <property type="term" value="P:epithelial cell differentiation"/>
    <property type="evidence" value="ECO:0007669"/>
    <property type="project" value="UniProtKB-ARBA"/>
</dbReference>
<feature type="chain" id="PRO_5036428768" evidence="15">
    <location>
        <begin position="27"/>
        <end position="4156"/>
    </location>
</feature>
<organism evidence="17">
    <name type="scientific">Cacopsylla melanoneura</name>
    <dbReference type="NCBI Taxonomy" id="428564"/>
    <lineage>
        <taxon>Eukaryota</taxon>
        <taxon>Metazoa</taxon>
        <taxon>Ecdysozoa</taxon>
        <taxon>Arthropoda</taxon>
        <taxon>Hexapoda</taxon>
        <taxon>Insecta</taxon>
        <taxon>Pterygota</taxon>
        <taxon>Neoptera</taxon>
        <taxon>Paraneoptera</taxon>
        <taxon>Hemiptera</taxon>
        <taxon>Sternorrhyncha</taxon>
        <taxon>Psylloidea</taxon>
        <taxon>Psyllidae</taxon>
        <taxon>Psyllinae</taxon>
        <taxon>Cacopsylla</taxon>
    </lineage>
</organism>
<dbReference type="Pfam" id="PF00028">
    <property type="entry name" value="Cadherin"/>
    <property type="match status" value="28"/>
</dbReference>
<feature type="domain" description="Cadherin" evidence="16">
    <location>
        <begin position="1424"/>
        <end position="1522"/>
    </location>
</feature>
<evidence type="ECO:0000256" key="5">
    <source>
        <dbReference type="ARBA" id="ARBA00022737"/>
    </source>
</evidence>
<feature type="domain" description="Cadherin" evidence="16">
    <location>
        <begin position="2879"/>
        <end position="2982"/>
    </location>
</feature>
<dbReference type="FunFam" id="2.60.40.60:FF:000013">
    <property type="entry name" value="Cadherin EGF LAG seven-pass G-type receptor"/>
    <property type="match status" value="2"/>
</dbReference>
<dbReference type="FunFam" id="2.60.40.60:FF:000039">
    <property type="entry name" value="FAT atypical cadherin 3"/>
    <property type="match status" value="1"/>
</dbReference>
<dbReference type="PANTHER" id="PTHR24027">
    <property type="entry name" value="CADHERIN-23"/>
    <property type="match status" value="1"/>
</dbReference>
<dbReference type="FunFam" id="2.60.40.60:FF:000092">
    <property type="entry name" value="Protocadherin 8"/>
    <property type="match status" value="1"/>
</dbReference>
<evidence type="ECO:0000256" key="14">
    <source>
        <dbReference type="SAM" id="Phobius"/>
    </source>
</evidence>
<feature type="domain" description="Cadherin" evidence="16">
    <location>
        <begin position="1328"/>
        <end position="1423"/>
    </location>
</feature>
<dbReference type="GO" id="GO:0008104">
    <property type="term" value="P:intracellular protein localization"/>
    <property type="evidence" value="ECO:0007669"/>
    <property type="project" value="UniProtKB-ARBA"/>
</dbReference>
<evidence type="ECO:0000256" key="1">
    <source>
        <dbReference type="ARBA" id="ARBA00004251"/>
    </source>
</evidence>
<dbReference type="FunFam" id="2.60.40.60:FF:000015">
    <property type="entry name" value="FAT atypical cadherin 1"/>
    <property type="match status" value="1"/>
</dbReference>
<dbReference type="PROSITE" id="PS50268">
    <property type="entry name" value="CADHERIN_2"/>
    <property type="match status" value="34"/>
</dbReference>
<feature type="transmembrane region" description="Helical" evidence="14">
    <location>
        <begin position="3878"/>
        <end position="3898"/>
    </location>
</feature>
<dbReference type="GO" id="GO:0007163">
    <property type="term" value="P:establishment or maintenance of cell polarity"/>
    <property type="evidence" value="ECO:0007669"/>
    <property type="project" value="UniProtKB-ARBA"/>
</dbReference>
<evidence type="ECO:0000256" key="4">
    <source>
        <dbReference type="ARBA" id="ARBA00022729"/>
    </source>
</evidence>
<feature type="domain" description="Cadherin" evidence="16">
    <location>
        <begin position="964"/>
        <end position="1071"/>
    </location>
</feature>
<keyword evidence="10" id="KW-1015">Disulfide bond</keyword>
<keyword evidence="7" id="KW-0130">Cell adhesion</keyword>
<sequence length="4156" mass="457664">MGTGWPPLNQWFTIVALLLPTVILTSDDIGRSSSLHFTQKEYNVSISENSNSKTYVTPEEKMGIHRGTEEVDIRYKISSGDRDKFFKAEERLVGDFWFLLIRTRTGNTDVLNRERKDKYVLHIKATITHRDGKKASFEETACKVHVNVLDTNDLNPLFYPTEYEETVSEDLPLHTSILRVSAEDADLGRNGEIYYSFQENTEQFSIHPTSGVVTLTRPLKYTDRAVHDLVVFGQDRGSVFKGGGKPSSAKLKIKVKQINLYGPEIYVQSLPDIVEQSYADIYAIVRVVDKDSGIHGEIASLDIVDGDPDGHFRIVPTKSDPANKKKEYNIVVLKLLDREIAPLGYNLTLRAVDKGTPPRETYKSTHVHLVDLNDNKPVFDREIYEVDVPETTPVNTPIIRLKVSDADDGKNAQVFLEIVGGNEGGEFNINPETGMLYTAVTLDAEDKAFYTLTVSAIDQGNVGTRKQSAAKVKINIVDTNDNDPLFDSPEMEVSINENEPAGTSVIKVTAKDKDSGENAYISYSIANLKPVPFEIDHFSGVIKTTQILDYESMRREYILRVRASDWGLPYRRQTEMQLKIKLVDVNDNRPQFEKVDCLGHVPRNLPIGREIITLSAIDFDAGNIISYRIVSGNEDGCFSLDLTSGVLSIACDLTDVRVNEREVNVTATDGSHFSDVVRIRINLVSARRIPEPGRPLENDSGGFECKDTGVARRLTEVLAAAEKNNLRTQSYQEEFAMMPSRYGENVHVPEFFSFPIELLVNESVPLRSTLTKIIARDRDLGYNGKLVFGISSGDSDSVFRIDPDSGELKVVGFLDRERTSEYTLNITVYDLGKPQKSASKMLPITIIDVNDNPPKFEKSLASFRVTENALNGTVIFKVNASDMDLGDNAKIVYSLTTDTQDFAVDPVNGNLYVSAPLDREKQDLYELKIRASDCGGKNDMFTLHADALVRVTIDDVNDNAPNFALPTYSVKVREDIPVGTVVAILSASDPDLGQGGVVRYSIVSETEADDVFAIDRFTGTIRVAKPLDFEKRQVHSLVVRAKDNGSPSLFSEATLIVEISDVNENMNAPVFGDFVYQATVKENQPIGTLVLTLKATDADPPGMNSKISYSVRGGDGLGFFTVDNEGNIRTTTILDVETKTHYWLTVYAQDHGVVPLHARADVYIQVQNINDNVPMTLEPVYYAHVEENRSGILPVVQLAASDGDRDPNQRISYKISAGNPESYFNIDIGSGLISTTGRKLDRENQAEHVLEVTVTDDGPPAPLSSTTRVIISVDDVNDNGPEFEQSFYHLNIPETRHRDEALVQTGSGESEATLEVLFENSTWETFHESNITGDFLFRVLASDKDQGDNGRLQYDIKSGKGRGRFLIHPTTGSVYSSQSFVAGHEFDLLVRATDLGSPNQSATARVSVQVLRLPDESKNAPVIKNPDQRVEVTENDSVGFLVALIQASDLDGDTLWYRIVDGDPNGTFSIGNDKGNVLLATKVDWETQPQYVLNISVWDGIHTVYTKLHVSVVDVNEHRPVLAQSLYSANISESAPVGSEILRVVATDQDQEGKVLYSIHHAQSPVSVALFKMDFHTGALSVAQPLDRESISHHLLTIMARDQGTPAKRNFARVSITVLDSNDHPPEFASSLVKGRVFETSPVGTNIVQVVATDRDHGQNGVLTYSITSGNIGNVFSMDPTLGIIQNVRPLDLGLMSEYMLLVKATDQGVPPLAATVPVQIMVVMADNDPPRFTKSELAAELFENEPPGTVVRHIEARSTSSLVFEIVRGDPNDMFSINPSTGVLLTKKPLDYETTRIYNLSVTATNLAGAKAVCSVIVHILDRNDNTPYFTQLNYTGYVSEAAPLGALVLTNTSLPLVIKAEDEDSETNAQLEYSIVESSARRMFHIVSTTGAIRTVVALDHETLPRVVFHVQVSDLGRPRLTSDTLAKVTVEITDTNDCPPRFTQDVYNTSILVPTFTNVAVLQLNATDDDSSNLTKLVYSVESGNDAHIYSLSSDTGLLTLKEASLGGKSAPHTLKVAVTDGRFTSHATVHIVWQKSENSGLTFQKPLYQGSVLENTTKVSTVAVVNVIGSALNEYLEFSILNPTPLFQIGRTSGALRTTGLRFDRELQEEYQLIVQAKSEDKSSKQSISRVAHVPVNITVLDKNDNCPMFVNLPYYAVVPVDALKGGVITKVHAIDLDKGENSEVRYELSKGHGELFKVDRNNGEISLKQVLEGHNRDYVLHITAFDKGIQPCSTEVSVNVKVIDKSMPVFDKQFYAVTVREDIQVHSPLPLTIRAESPLNRKLIYSISAGNSREQFAVDFNTAADGTNGPCSITVVDELDYENVSEYTLTVRATDSVSGVAADVLVSIRVSDVNDSPPEFAQDSYNVSVSEAAPFGTLILRVRAEDKDSGINALIRYSLGNSSAELFHIDAEDGAIYIKRSLDHEIQSLHHITVIATDQGTPSLSSLTHVWLTVLDINDNPPKLDQTAYVCYLSEDATRGQFVTVVTASDPDVGDHDRLTYSIVGGNQQQTFSMDPNTGIITLINLHKLGESHAHLLNISVSDGVYTSFARVRVEMLSANRAPPLFDKHQYDVKMVENQAPWSRVVRVHARDEDAGAELVYTIPSQSLQEVFYMNNQTGELLAKISLDREVRNLYEIPIIASDQGGRIGFTTVRLRIADENDNAPIFLLPRYRMSLPSELAVNSGFLKVKATDLDEDTNAQIEYSIYEQEEKGEKQDLFVINKHTGGLSLAKSPVSYENQVFQFFVRASDRGTPPLQADVPVEMHIMNPQEQKPMFEQDDEKFFISEASPVGTEITTLKLTSGPAVKFRLISGTPTFTIDAQGRISLAETLDREKQSSYTLGVEAFTDFSPPLSALCEVTVQITDVNDNGPVFSSESYAIAFAENVPEGTPVLKVHAEDADEGNNAELRYSLQGDSKDLFSIDPYTGWLSTQVPLDREQQASHSLIAVVTDNGAPALTARAPVHITLIDYNDNPPSFSQHTYNAAVNEDALPGTVLLSLSTSDADSDPAPSTFYITQGDAHAQFAIRSTGEVYVTRALDREAQDSYTLTVLVTDGKFVSTALLNIDVLDANDEQPYCVKYRYRHSISEGVLPGSYVLNVMASDTDLEPKLRFYLTGENSDHFSLDANTGELKTARGLDREKIARYSLNAHVQDRDQPSWECVSLITLTVTDINDNAPEFGSVVSVASILESAEIGSLVTKIHATDDDIGVNRKVKYALIDSADGHFIIAPDSGIVTLAKPLDRETVAAYNLTVRATDGGSPQLSSLSILTVNVLDVNDNPPEFVSRSYVATIPENASPDTEVARVLATSLDTGINAQVTYAIIGGNEHGKFFIDTQTGVISIADILDFEKAREYLLTVQATDLGTPPLYAQALVNISVTDVNDNAPEFTQMSFSAVVNEDLSPGELITQITATDLDSGVNGKVIYSIEKGDRHQQFSIDKNTGHIMVSRPLDREMVSSYQLQIRACDCGVPELASFTMLNIEVSDVNDNPPLFSQHNYTAIVQEDKAPGWAVCQLSVSDADIDSNGPPYTFDIRSGDTSGVFRIDQDGTVRTAAKLSYRVKENFLLQVRVFDNGTPPLYSDTWLIIKVIEESQFPPAVTPLDIWVGSYQDRWPGGELGRVHATDQDPYDTLSYYISHPRNSLFSIDERTGTILTGPGLDSGSYNLNISVSDGKFTSYLPVKLTVEPLWDDMLQQSLSIRLSGVTPHHFILSERKALLRALRSALNTDLSLLSVQTAGQGDLDVLLHVEGGFTLPSLNEALKSVGLNTVSWQCDCSVNGACKQRVTFSPDVISPVATDVTSFVSPQHSHLVYCACHQGFAGNRCEQKASRCSCSNTDKCSPECVNALEPPCASNNTCAFRPTSSPIYNISLEEIIIGGVAVGVLMFFICCILCVRKCCRARRRRRNARLDKEVSVLNSEVKRTSKLSNLQMSQQQNTRPASYTGATNNDILYSAVTQLNNLDTLRSYGSAGDELEIPPDYLRNLNHAPPANKITNDLKRNLDTPPRVPRRTVSCAEDTDFTHTRGGYHWDCSDWVRPSHALPNISEVPGSEVPDSSSLHSTDSHETQPLNPTVLNSYDPMRESSGLTSYDPGRDLETLNEEIYLAYRTEEDDEDDVISYGFPRRHRLASQSDRSSHLCEIEDSDREGQTSAV</sequence>
<dbReference type="GO" id="GO:0045296">
    <property type="term" value="F:cadherin binding"/>
    <property type="evidence" value="ECO:0007669"/>
    <property type="project" value="TreeGrafter"/>
</dbReference>
<dbReference type="GO" id="GO:0001736">
    <property type="term" value="P:establishment of planar polarity"/>
    <property type="evidence" value="ECO:0007669"/>
    <property type="project" value="UniProtKB-ARBA"/>
</dbReference>
<dbReference type="PROSITE" id="PS00232">
    <property type="entry name" value="CADHERIN_1"/>
    <property type="match status" value="16"/>
</dbReference>
<accession>A0A8D8V9S3</accession>
<dbReference type="GO" id="GO:0005509">
    <property type="term" value="F:calcium ion binding"/>
    <property type="evidence" value="ECO:0007669"/>
    <property type="project" value="UniProtKB-UniRule"/>
</dbReference>
<dbReference type="InterPro" id="IPR039808">
    <property type="entry name" value="Cadherin"/>
</dbReference>
<dbReference type="FunFam" id="2.60.40.60:FF:000100">
    <property type="entry name" value="protocadherin Fat 2"/>
    <property type="match status" value="1"/>
</dbReference>
<dbReference type="FunFam" id="2.60.40.60:FF:000020">
    <property type="entry name" value="Dachsous cadherin-related 1b"/>
    <property type="match status" value="3"/>
</dbReference>
<feature type="domain" description="Cadherin" evidence="16">
    <location>
        <begin position="2366"/>
        <end position="2469"/>
    </location>
</feature>
<dbReference type="FunFam" id="2.60.40.60:FF:000275">
    <property type="entry name" value="Si:dkey-30k22.7"/>
    <property type="match status" value="1"/>
</dbReference>
<feature type="domain" description="Cadherin" evidence="16">
    <location>
        <begin position="1629"/>
        <end position="1733"/>
    </location>
</feature>
<dbReference type="FunFam" id="2.60.40.60:FF:000026">
    <property type="entry name" value="FAT atypical cadherin 1"/>
    <property type="match status" value="2"/>
</dbReference>
<evidence type="ECO:0000256" key="15">
    <source>
        <dbReference type="SAM" id="SignalP"/>
    </source>
</evidence>
<evidence type="ECO:0000313" key="17">
    <source>
        <dbReference type="EMBL" id="CAG6719520.1"/>
    </source>
</evidence>
<dbReference type="FunFam" id="2.60.40.60:FF:000053">
    <property type="entry name" value="FAT atypical cadherin 3"/>
    <property type="match status" value="1"/>
</dbReference>
<evidence type="ECO:0000256" key="13">
    <source>
        <dbReference type="SAM" id="MobiDB-lite"/>
    </source>
</evidence>
<feature type="region of interest" description="Disordered" evidence="13">
    <location>
        <begin position="3995"/>
        <end position="4014"/>
    </location>
</feature>
<feature type="domain" description="Cadherin" evidence="16">
    <location>
        <begin position="3191"/>
        <end position="3288"/>
    </location>
</feature>
<proteinExistence type="predicted"/>
<feature type="domain" description="Cadherin" evidence="16">
    <location>
        <begin position="752"/>
        <end position="856"/>
    </location>
</feature>
<evidence type="ECO:0000256" key="6">
    <source>
        <dbReference type="ARBA" id="ARBA00022837"/>
    </source>
</evidence>
<dbReference type="FunFam" id="2.60.40.60:FF:000075">
    <property type="entry name" value="FAT atypical cadherin 1"/>
    <property type="match status" value="1"/>
</dbReference>
<feature type="domain" description="Cadherin" evidence="16">
    <location>
        <begin position="1523"/>
        <end position="1628"/>
    </location>
</feature>
<reference evidence="17" key="1">
    <citation type="submission" date="2021-05" db="EMBL/GenBank/DDBJ databases">
        <authorList>
            <person name="Alioto T."/>
            <person name="Alioto T."/>
            <person name="Gomez Garrido J."/>
        </authorList>
    </citation>
    <scope>NUCLEOTIDE SEQUENCE</scope>
</reference>
<feature type="domain" description="Cadherin" evidence="16">
    <location>
        <begin position="38"/>
        <end position="158"/>
    </location>
</feature>
<feature type="domain" description="Cadherin" evidence="16">
    <location>
        <begin position="1072"/>
        <end position="1181"/>
    </location>
</feature>
<evidence type="ECO:0000259" key="16">
    <source>
        <dbReference type="PROSITE" id="PS50268"/>
    </source>
</evidence>
<dbReference type="FunFam" id="2.60.40.60:FF:000051">
    <property type="entry name" value="FAT atypical cadherin 1"/>
    <property type="match status" value="1"/>
</dbReference>
<dbReference type="GO" id="GO:0016342">
    <property type="term" value="C:catenin complex"/>
    <property type="evidence" value="ECO:0007669"/>
    <property type="project" value="TreeGrafter"/>
</dbReference>
<dbReference type="InterPro" id="IPR002126">
    <property type="entry name" value="Cadherin-like_dom"/>
</dbReference>
<dbReference type="GO" id="GO:0007156">
    <property type="term" value="P:homophilic cell adhesion via plasma membrane adhesion molecules"/>
    <property type="evidence" value="ECO:0007669"/>
    <property type="project" value="InterPro"/>
</dbReference>
<dbReference type="InterPro" id="IPR020894">
    <property type="entry name" value="Cadherin_CS"/>
</dbReference>
<feature type="domain" description="Cadherin" evidence="16">
    <location>
        <begin position="3618"/>
        <end position="3712"/>
    </location>
</feature>
<feature type="domain" description="Cadherin" evidence="16">
    <location>
        <begin position="380"/>
        <end position="486"/>
    </location>
</feature>
<feature type="domain" description="Cadherin" evidence="16">
    <location>
        <begin position="1734"/>
        <end position="1831"/>
    </location>
</feature>
<protein>
    <submittedName>
        <fullName evidence="17">Fat-like cadherin-related tumor suppressor homolog</fullName>
    </submittedName>
</protein>
<dbReference type="SUPFAM" id="SSF49313">
    <property type="entry name" value="Cadherin-like"/>
    <property type="match status" value="34"/>
</dbReference>
<feature type="domain" description="Cadherin" evidence="16">
    <location>
        <begin position="159"/>
        <end position="265"/>
    </location>
</feature>
<feature type="domain" description="Cadherin" evidence="16">
    <location>
        <begin position="2983"/>
        <end position="3082"/>
    </location>
</feature>
<keyword evidence="4 15" id="KW-0732">Signal</keyword>
<feature type="domain" description="Cadherin" evidence="16">
    <location>
        <begin position="2673"/>
        <end position="2781"/>
    </location>
</feature>
<feature type="domain" description="Cadherin" evidence="16">
    <location>
        <begin position="2572"/>
        <end position="2672"/>
    </location>
</feature>
<feature type="domain" description="Cadherin" evidence="16">
    <location>
        <begin position="1177"/>
        <end position="1283"/>
    </location>
</feature>
<dbReference type="EMBL" id="HBUF01358967">
    <property type="protein sequence ID" value="CAG6719517.1"/>
    <property type="molecule type" value="Transcribed_RNA"/>
</dbReference>
<dbReference type="GO" id="GO:0048589">
    <property type="term" value="P:developmental growth"/>
    <property type="evidence" value="ECO:0007669"/>
    <property type="project" value="UniProtKB-ARBA"/>
</dbReference>
<dbReference type="SMART" id="SM00112">
    <property type="entry name" value="CA"/>
    <property type="match status" value="33"/>
</dbReference>
<keyword evidence="8 14" id="KW-1133">Transmembrane helix</keyword>
<feature type="compositionally biased region" description="Polar residues" evidence="13">
    <location>
        <begin position="4057"/>
        <end position="4079"/>
    </location>
</feature>
<dbReference type="FunFam" id="2.60.40.60:FF:000021">
    <property type="entry name" value="FAT atypical cadherin 1"/>
    <property type="match status" value="2"/>
</dbReference>
<evidence type="ECO:0000256" key="7">
    <source>
        <dbReference type="ARBA" id="ARBA00022889"/>
    </source>
</evidence>
<keyword evidence="6 12" id="KW-0106">Calcium</keyword>
<keyword evidence="2" id="KW-0245">EGF-like domain</keyword>
<feature type="domain" description="Cadherin" evidence="16">
    <location>
        <begin position="1832"/>
        <end position="1945"/>
    </location>
</feature>
<feature type="domain" description="Cadherin" evidence="16">
    <location>
        <begin position="857"/>
        <end position="963"/>
    </location>
</feature>
<evidence type="ECO:0000256" key="8">
    <source>
        <dbReference type="ARBA" id="ARBA00022989"/>
    </source>
</evidence>
<keyword evidence="9 14" id="KW-0472">Membrane</keyword>
<name>A0A8D8V9S3_9HEMI</name>
<feature type="domain" description="Cadherin" evidence="16">
    <location>
        <begin position="2782"/>
        <end position="2878"/>
    </location>
</feature>
<evidence type="ECO:0000256" key="3">
    <source>
        <dbReference type="ARBA" id="ARBA00022692"/>
    </source>
</evidence>
<dbReference type="FunFam" id="2.60.40.60:FF:000041">
    <property type="entry name" value="FAT atypical cadherin 1"/>
    <property type="match status" value="1"/>
</dbReference>
<dbReference type="GO" id="GO:0007424">
    <property type="term" value="P:open tracheal system development"/>
    <property type="evidence" value="ECO:0007669"/>
    <property type="project" value="UniProtKB-ARBA"/>
</dbReference>
<keyword evidence="5" id="KW-0677">Repeat</keyword>
<feature type="region of interest" description="Disordered" evidence="13">
    <location>
        <begin position="4128"/>
        <end position="4156"/>
    </location>
</feature>
<feature type="domain" description="Cadherin" evidence="16">
    <location>
        <begin position="3499"/>
        <end position="3603"/>
    </location>
</feature>
<dbReference type="GO" id="GO:0007010">
    <property type="term" value="P:cytoskeleton organization"/>
    <property type="evidence" value="ECO:0007669"/>
    <property type="project" value="UniProtKB-ARBA"/>
</dbReference>
<dbReference type="FunFam" id="2.60.40.60:FF:000024">
    <property type="entry name" value="FAT atypical cadherin 3"/>
    <property type="match status" value="2"/>
</dbReference>
<dbReference type="FunFam" id="2.60.40.60:FF:000064">
    <property type="entry name" value="FAT atypical cadherin 1"/>
    <property type="match status" value="1"/>
</dbReference>
<dbReference type="PANTHER" id="PTHR24027:SF438">
    <property type="entry name" value="CADHERIN 23"/>
    <property type="match status" value="1"/>
</dbReference>
<feature type="domain" description="Cadherin" evidence="16">
    <location>
        <begin position="2256"/>
        <end position="2365"/>
    </location>
</feature>
<dbReference type="FunFam" id="2.60.40.60:FF:000080">
    <property type="entry name" value="FAT atypical cadherin 1"/>
    <property type="match status" value="1"/>
</dbReference>